<dbReference type="PROSITE" id="PS50262">
    <property type="entry name" value="G_PROTEIN_RECEP_F1_2"/>
    <property type="match status" value="1"/>
</dbReference>
<gene>
    <name evidence="11" type="ORF">PoB_007271800</name>
</gene>
<dbReference type="InterPro" id="IPR017452">
    <property type="entry name" value="GPCR_Rhodpsn_7TM"/>
</dbReference>
<dbReference type="EMBL" id="BLXT01008169">
    <property type="protein sequence ID" value="GFO46213.1"/>
    <property type="molecule type" value="Genomic_DNA"/>
</dbReference>
<evidence type="ECO:0000256" key="5">
    <source>
        <dbReference type="ARBA" id="ARBA00023136"/>
    </source>
</evidence>
<dbReference type="Pfam" id="PF00001">
    <property type="entry name" value="7tm_1"/>
    <property type="match status" value="1"/>
</dbReference>
<comment type="subcellular location">
    <subcellularLocation>
        <location evidence="1">Membrane</location>
        <topology evidence="1">Multi-pass membrane protein</topology>
    </subcellularLocation>
</comment>
<evidence type="ECO:0000256" key="9">
    <source>
        <dbReference type="SAM" id="Phobius"/>
    </source>
</evidence>
<organism evidence="11 12">
    <name type="scientific">Plakobranchus ocellatus</name>
    <dbReference type="NCBI Taxonomy" id="259542"/>
    <lineage>
        <taxon>Eukaryota</taxon>
        <taxon>Metazoa</taxon>
        <taxon>Spiralia</taxon>
        <taxon>Lophotrochozoa</taxon>
        <taxon>Mollusca</taxon>
        <taxon>Gastropoda</taxon>
        <taxon>Heterobranchia</taxon>
        <taxon>Euthyneura</taxon>
        <taxon>Panpulmonata</taxon>
        <taxon>Sacoglossa</taxon>
        <taxon>Placobranchoidea</taxon>
        <taxon>Plakobranchidae</taxon>
        <taxon>Plakobranchus</taxon>
    </lineage>
</organism>
<dbReference type="PANTHER" id="PTHR24243:SF224">
    <property type="entry name" value="G-PROTEIN COUPLED RECEPTOR 19-RELATED"/>
    <property type="match status" value="1"/>
</dbReference>
<feature type="region of interest" description="Disordered" evidence="8">
    <location>
        <begin position="344"/>
        <end position="365"/>
    </location>
</feature>
<evidence type="ECO:0000256" key="1">
    <source>
        <dbReference type="ARBA" id="ARBA00004141"/>
    </source>
</evidence>
<keyword evidence="6" id="KW-0675">Receptor</keyword>
<sequence length="467" mass="52473">MESTFDLSTASSSPDFFELIFSTTETSNSSSNHTTPLFISERERREYLRRLQEQTTLAMLPAILFILLIALVGLIGNSLVLYVYSRKFRPNATRIFICVIAVFDLVSNVLLIPGEVYDMLNFWDFDQPMFCRARLWLNAVVTIMSASTLNALAVLRYRKICAPFGWQITIRRAKILSFILLIMSLLCAVPYGIINGRQKKRTPHPGIYGSECTTDDAFKDTIWPFLNSCFFIFLFFSCSTAMVVSYSCIGIKTWRHSRAFSRVTSAGVGSSSSNGGGVTHSFSGATETTSKNSQEESDNKDPTKDTSRSHQDSFFDEESSRPVKISTSSEIAVFSKRHRPGISRAAKCESGKEARSKKSESCRSISTSKSIETKASIRPRRSLNRTTVMLIIISAVYIIGFLPLLALITWASANTEELMSLHGLRLAFFHLFFRSYFLNSAANPVIYGICDLTFRKECKNFFCCSRV</sequence>
<keyword evidence="5 9" id="KW-0472">Membrane</keyword>
<accession>A0AAV4DPI1</accession>
<evidence type="ECO:0000256" key="8">
    <source>
        <dbReference type="SAM" id="MobiDB-lite"/>
    </source>
</evidence>
<feature type="compositionally biased region" description="Basic and acidic residues" evidence="8">
    <location>
        <begin position="293"/>
        <end position="321"/>
    </location>
</feature>
<feature type="domain" description="G-protein coupled receptors family 1 profile" evidence="10">
    <location>
        <begin position="76"/>
        <end position="447"/>
    </location>
</feature>
<dbReference type="PRINTS" id="PR00237">
    <property type="entry name" value="GPCRRHODOPSN"/>
</dbReference>
<dbReference type="GO" id="GO:0004930">
    <property type="term" value="F:G protein-coupled receptor activity"/>
    <property type="evidence" value="ECO:0007669"/>
    <property type="project" value="UniProtKB-KW"/>
</dbReference>
<dbReference type="GO" id="GO:0005886">
    <property type="term" value="C:plasma membrane"/>
    <property type="evidence" value="ECO:0007669"/>
    <property type="project" value="TreeGrafter"/>
</dbReference>
<keyword evidence="4" id="KW-0297">G-protein coupled receptor</keyword>
<feature type="region of interest" description="Disordered" evidence="8">
    <location>
        <begin position="266"/>
        <end position="323"/>
    </location>
</feature>
<name>A0AAV4DPI1_9GAST</name>
<dbReference type="Proteomes" id="UP000735302">
    <property type="component" value="Unassembled WGS sequence"/>
</dbReference>
<protein>
    <recommendedName>
        <fullName evidence="10">G-protein coupled receptors family 1 profile domain-containing protein</fullName>
    </recommendedName>
</protein>
<keyword evidence="7" id="KW-0807">Transducer</keyword>
<keyword evidence="3 9" id="KW-1133">Transmembrane helix</keyword>
<feature type="transmembrane region" description="Helical" evidence="9">
    <location>
        <begin position="431"/>
        <end position="450"/>
    </location>
</feature>
<dbReference type="InterPro" id="IPR000276">
    <property type="entry name" value="GPCR_Rhodpsn"/>
</dbReference>
<dbReference type="CDD" id="cd00637">
    <property type="entry name" value="7tm_classA_rhodopsin-like"/>
    <property type="match status" value="1"/>
</dbReference>
<feature type="transmembrane region" description="Helical" evidence="9">
    <location>
        <begin position="133"/>
        <end position="155"/>
    </location>
</feature>
<feature type="compositionally biased region" description="Basic and acidic residues" evidence="8">
    <location>
        <begin position="346"/>
        <end position="361"/>
    </location>
</feature>
<evidence type="ECO:0000256" key="3">
    <source>
        <dbReference type="ARBA" id="ARBA00022989"/>
    </source>
</evidence>
<proteinExistence type="predicted"/>
<feature type="transmembrane region" description="Helical" evidence="9">
    <location>
        <begin position="388"/>
        <end position="411"/>
    </location>
</feature>
<dbReference type="AlphaFoldDB" id="A0AAV4DPI1"/>
<dbReference type="SUPFAM" id="SSF81321">
    <property type="entry name" value="Family A G protein-coupled receptor-like"/>
    <property type="match status" value="1"/>
</dbReference>
<feature type="transmembrane region" description="Helical" evidence="9">
    <location>
        <begin position="58"/>
        <end position="83"/>
    </location>
</feature>
<feature type="transmembrane region" description="Helical" evidence="9">
    <location>
        <begin position="95"/>
        <end position="113"/>
    </location>
</feature>
<feature type="transmembrane region" description="Helical" evidence="9">
    <location>
        <begin position="225"/>
        <end position="249"/>
    </location>
</feature>
<feature type="compositionally biased region" description="Polar residues" evidence="8">
    <location>
        <begin position="282"/>
        <end position="292"/>
    </location>
</feature>
<evidence type="ECO:0000256" key="4">
    <source>
        <dbReference type="ARBA" id="ARBA00023040"/>
    </source>
</evidence>
<evidence type="ECO:0000313" key="11">
    <source>
        <dbReference type="EMBL" id="GFO46213.1"/>
    </source>
</evidence>
<dbReference type="Gene3D" id="1.20.1070.10">
    <property type="entry name" value="Rhodopsin 7-helix transmembrane proteins"/>
    <property type="match status" value="1"/>
</dbReference>
<keyword evidence="2 9" id="KW-0812">Transmembrane</keyword>
<evidence type="ECO:0000256" key="2">
    <source>
        <dbReference type="ARBA" id="ARBA00022692"/>
    </source>
</evidence>
<evidence type="ECO:0000259" key="10">
    <source>
        <dbReference type="PROSITE" id="PS50262"/>
    </source>
</evidence>
<dbReference type="PANTHER" id="PTHR24243">
    <property type="entry name" value="G-PROTEIN COUPLED RECEPTOR"/>
    <property type="match status" value="1"/>
</dbReference>
<feature type="transmembrane region" description="Helical" evidence="9">
    <location>
        <begin position="175"/>
        <end position="194"/>
    </location>
</feature>
<reference evidence="11 12" key="1">
    <citation type="journal article" date="2021" name="Elife">
        <title>Chloroplast acquisition without the gene transfer in kleptoplastic sea slugs, Plakobranchus ocellatus.</title>
        <authorList>
            <person name="Maeda T."/>
            <person name="Takahashi S."/>
            <person name="Yoshida T."/>
            <person name="Shimamura S."/>
            <person name="Takaki Y."/>
            <person name="Nagai Y."/>
            <person name="Toyoda A."/>
            <person name="Suzuki Y."/>
            <person name="Arimoto A."/>
            <person name="Ishii H."/>
            <person name="Satoh N."/>
            <person name="Nishiyama T."/>
            <person name="Hasebe M."/>
            <person name="Maruyama T."/>
            <person name="Minagawa J."/>
            <person name="Obokata J."/>
            <person name="Shigenobu S."/>
        </authorList>
    </citation>
    <scope>NUCLEOTIDE SEQUENCE [LARGE SCALE GENOMIC DNA]</scope>
</reference>
<evidence type="ECO:0000256" key="6">
    <source>
        <dbReference type="ARBA" id="ARBA00023170"/>
    </source>
</evidence>
<keyword evidence="12" id="KW-1185">Reference proteome</keyword>
<comment type="caution">
    <text evidence="11">The sequence shown here is derived from an EMBL/GenBank/DDBJ whole genome shotgun (WGS) entry which is preliminary data.</text>
</comment>
<evidence type="ECO:0000256" key="7">
    <source>
        <dbReference type="ARBA" id="ARBA00023224"/>
    </source>
</evidence>
<evidence type="ECO:0000313" key="12">
    <source>
        <dbReference type="Proteomes" id="UP000735302"/>
    </source>
</evidence>